<evidence type="ECO:0000256" key="5">
    <source>
        <dbReference type="ARBA" id="ARBA00022792"/>
    </source>
</evidence>
<dbReference type="GO" id="GO:0005743">
    <property type="term" value="C:mitochondrial inner membrane"/>
    <property type="evidence" value="ECO:0007669"/>
    <property type="project" value="UniProtKB-SubCell"/>
</dbReference>
<proteinExistence type="inferred from homology"/>
<comment type="subcellular location">
    <subcellularLocation>
        <location evidence="1 9">Mitochondrion inner membrane</location>
        <topology evidence="1 9">Multi-pass membrane protein</topology>
    </subcellularLocation>
</comment>
<evidence type="ECO:0000256" key="8">
    <source>
        <dbReference type="ARBA" id="ARBA00023136"/>
    </source>
</evidence>
<dbReference type="PANTHER" id="PTHR14154">
    <property type="entry name" value="UPF0041 BRAIN PROTEIN 44-RELATED"/>
    <property type="match status" value="1"/>
</dbReference>
<keyword evidence="7 9" id="KW-0496">Mitochondrion</keyword>
<evidence type="ECO:0000256" key="1">
    <source>
        <dbReference type="ARBA" id="ARBA00004448"/>
    </source>
</evidence>
<keyword evidence="5 9" id="KW-0999">Mitochondrion inner membrane</keyword>
<evidence type="ECO:0000256" key="4">
    <source>
        <dbReference type="ARBA" id="ARBA00022692"/>
    </source>
</evidence>
<evidence type="ECO:0000256" key="9">
    <source>
        <dbReference type="RuleBase" id="RU363100"/>
    </source>
</evidence>
<evidence type="ECO:0000256" key="6">
    <source>
        <dbReference type="ARBA" id="ARBA00022989"/>
    </source>
</evidence>
<dbReference type="GO" id="GO:0006850">
    <property type="term" value="P:pyruvate import into mitochondria"/>
    <property type="evidence" value="ECO:0007669"/>
    <property type="project" value="InterPro"/>
</dbReference>
<name>A0A8D8SJJ1_9HEMI</name>
<reference evidence="10" key="1">
    <citation type="submission" date="2021-05" db="EMBL/GenBank/DDBJ databases">
        <authorList>
            <person name="Alioto T."/>
            <person name="Alioto T."/>
            <person name="Gomez Garrido J."/>
        </authorList>
    </citation>
    <scope>NUCLEOTIDE SEQUENCE</scope>
</reference>
<evidence type="ECO:0000256" key="3">
    <source>
        <dbReference type="ARBA" id="ARBA00022448"/>
    </source>
</evidence>
<comment type="similarity">
    <text evidence="2 9">Belongs to the mitochondrial pyruvate carrier (MPC) (TC 2.A.105) family.</text>
</comment>
<dbReference type="EMBL" id="HBUF01224745">
    <property type="protein sequence ID" value="CAG6670956.1"/>
    <property type="molecule type" value="Transcribed_RNA"/>
</dbReference>
<dbReference type="EMBL" id="HBUF01543469">
    <property type="protein sequence ID" value="CAG6755982.1"/>
    <property type="molecule type" value="Transcribed_RNA"/>
</dbReference>
<evidence type="ECO:0000256" key="2">
    <source>
        <dbReference type="ARBA" id="ARBA00006416"/>
    </source>
</evidence>
<evidence type="ECO:0000256" key="7">
    <source>
        <dbReference type="ARBA" id="ARBA00023128"/>
    </source>
</evidence>
<keyword evidence="10" id="KW-0670">Pyruvate</keyword>
<keyword evidence="8" id="KW-0472">Membrane</keyword>
<keyword evidence="4" id="KW-0812">Transmembrane</keyword>
<sequence length="116" mass="13137">MAGAAGKKFFDQLKSKEFRNYLASTHFWGPIANWGIPIAALADIKKDPSIISGKMTFALCLYSLVFMRFAWKVQPQNMLLFTCHFTNECAQITQGVRFIKYNFVDSKSGKEAEVKS</sequence>
<accession>A0A8D8SJJ1</accession>
<evidence type="ECO:0000313" key="10">
    <source>
        <dbReference type="EMBL" id="CAG6670956.1"/>
    </source>
</evidence>
<dbReference type="InterPro" id="IPR005336">
    <property type="entry name" value="MPC"/>
</dbReference>
<dbReference type="Pfam" id="PF03650">
    <property type="entry name" value="MPC"/>
    <property type="match status" value="1"/>
</dbReference>
<comment type="function">
    <text evidence="9">Mediates the uptake of pyruvate into mitochondria.</text>
</comment>
<dbReference type="AlphaFoldDB" id="A0A8D8SJJ1"/>
<organism evidence="10">
    <name type="scientific">Cacopsylla melanoneura</name>
    <dbReference type="NCBI Taxonomy" id="428564"/>
    <lineage>
        <taxon>Eukaryota</taxon>
        <taxon>Metazoa</taxon>
        <taxon>Ecdysozoa</taxon>
        <taxon>Arthropoda</taxon>
        <taxon>Hexapoda</taxon>
        <taxon>Insecta</taxon>
        <taxon>Pterygota</taxon>
        <taxon>Neoptera</taxon>
        <taxon>Paraneoptera</taxon>
        <taxon>Hemiptera</taxon>
        <taxon>Sternorrhyncha</taxon>
        <taxon>Psylloidea</taxon>
        <taxon>Psyllidae</taxon>
        <taxon>Psyllinae</taxon>
        <taxon>Cacopsylla</taxon>
    </lineage>
</organism>
<dbReference type="EMBL" id="HBUF01076589">
    <property type="protein sequence ID" value="CAG6631339.1"/>
    <property type="molecule type" value="Transcribed_RNA"/>
</dbReference>
<keyword evidence="3 9" id="KW-0813">Transport</keyword>
<protein>
    <recommendedName>
        <fullName evidence="9">Mitochondrial pyruvate carrier</fullName>
    </recommendedName>
</protein>
<keyword evidence="6" id="KW-1133">Transmembrane helix</keyword>